<dbReference type="Proteomes" id="UP000190683">
    <property type="component" value="Unassembled WGS sequence"/>
</dbReference>
<evidence type="ECO:0000259" key="1">
    <source>
        <dbReference type="Pfam" id="PF00149"/>
    </source>
</evidence>
<dbReference type="Gene3D" id="3.60.21.10">
    <property type="match status" value="1"/>
</dbReference>
<dbReference type="InterPro" id="IPR004843">
    <property type="entry name" value="Calcineurin-like_PHP"/>
</dbReference>
<dbReference type="PANTHER" id="PTHR42850:SF7">
    <property type="entry name" value="BIS(5'-NUCLEOSYL)-TETRAPHOSPHATASE PRPE [ASYMMETRICAL]"/>
    <property type="match status" value="1"/>
</dbReference>
<proteinExistence type="predicted"/>
<dbReference type="InterPro" id="IPR029052">
    <property type="entry name" value="Metallo-depent_PP-like"/>
</dbReference>
<gene>
    <name evidence="2" type="ORF">B0681_06130</name>
</gene>
<dbReference type="GO" id="GO:0016791">
    <property type="term" value="F:phosphatase activity"/>
    <property type="evidence" value="ECO:0007669"/>
    <property type="project" value="TreeGrafter"/>
</dbReference>
<feature type="domain" description="Calcineurin-like phosphoesterase" evidence="1">
    <location>
        <begin position="5"/>
        <end position="88"/>
    </location>
</feature>
<dbReference type="InterPro" id="IPR050126">
    <property type="entry name" value="Ap4A_hydrolase"/>
</dbReference>
<dbReference type="RefSeq" id="WP_078317863.1">
    <property type="nucleotide sequence ID" value="NZ_MUYV01000006.1"/>
</dbReference>
<name>A0A1T0CRP8_9GAMM</name>
<dbReference type="AlphaFoldDB" id="A0A1T0CRP8"/>
<dbReference type="GO" id="GO:0005737">
    <property type="term" value="C:cytoplasm"/>
    <property type="evidence" value="ECO:0007669"/>
    <property type="project" value="TreeGrafter"/>
</dbReference>
<reference evidence="2 3" key="1">
    <citation type="submission" date="2017-02" db="EMBL/GenBank/DDBJ databases">
        <title>Draft genome sequence of Moraxella porci CCUG 54912T type strain.</title>
        <authorList>
            <person name="Salva-Serra F."/>
            <person name="Engstrom-Jakobsson H."/>
            <person name="Thorell K."/>
            <person name="Jaen-Luchoro D."/>
            <person name="Gonzales-Siles L."/>
            <person name="Karlsson R."/>
            <person name="Yazdan S."/>
            <person name="Boulund F."/>
            <person name="Johnning A."/>
            <person name="Engstrand L."/>
            <person name="Kristiansson E."/>
            <person name="Moore E."/>
        </authorList>
    </citation>
    <scope>NUCLEOTIDE SEQUENCE [LARGE SCALE GENOMIC DNA]</scope>
    <source>
        <strain evidence="2 3">CCUG 54912</strain>
    </source>
</reference>
<dbReference type="SUPFAM" id="SSF56300">
    <property type="entry name" value="Metallo-dependent phosphatases"/>
    <property type="match status" value="1"/>
</dbReference>
<evidence type="ECO:0000313" key="2">
    <source>
        <dbReference type="EMBL" id="OOS25026.1"/>
    </source>
</evidence>
<comment type="caution">
    <text evidence="2">The sequence shown here is derived from an EMBL/GenBank/DDBJ whole genome shotgun (WGS) entry which is preliminary data.</text>
</comment>
<keyword evidence="3" id="KW-1185">Reference proteome</keyword>
<organism evidence="2 3">
    <name type="scientific">Moraxella porci DSM 25326</name>
    <dbReference type="NCBI Taxonomy" id="573983"/>
    <lineage>
        <taxon>Bacteria</taxon>
        <taxon>Pseudomonadati</taxon>
        <taxon>Pseudomonadota</taxon>
        <taxon>Gammaproteobacteria</taxon>
        <taxon>Moraxellales</taxon>
        <taxon>Moraxellaceae</taxon>
        <taxon>Moraxella</taxon>
    </lineage>
</organism>
<dbReference type="EMBL" id="MUYV01000006">
    <property type="protein sequence ID" value="OOS25026.1"/>
    <property type="molecule type" value="Genomic_DNA"/>
</dbReference>
<accession>A0A1T0CRP8</accession>
<dbReference type="PANTHER" id="PTHR42850">
    <property type="entry name" value="METALLOPHOSPHOESTERASE"/>
    <property type="match status" value="1"/>
</dbReference>
<sequence length="311" mass="35141">MIYDIIGDIHGQADKLIGLLTQLGYRHDGDCYRAPPNHRAIFIGDLIDRGARQVDTLQIVFEMIDHGEAHAVMGNHEYNAIGYATPHPDGDYCRARTASNTHQHRAFLDELPLGSDAYWHWISRLYELPLWLEFDEFCVVHACWDVKAMATLTPYLTPDHRITHQGIIATAIKDSSEFVALERILKGIESPLPDGIVLVDGHNITRTRTRIKWWLDDWQNLPLSQAAQLGSRAVMHLPSDQDYKPLPMDFEILTDKPIFIGHYWLDGTPTCLSSQVVCTDYSAGSTGFLTAYQFDTDKPALCDDGFVQFLG</sequence>
<evidence type="ECO:0000313" key="3">
    <source>
        <dbReference type="Proteomes" id="UP000190683"/>
    </source>
</evidence>
<dbReference type="STRING" id="573983.B0681_06130"/>
<protein>
    <submittedName>
        <fullName evidence="2">Phosphoesterase</fullName>
    </submittedName>
</protein>
<dbReference type="Pfam" id="PF00149">
    <property type="entry name" value="Metallophos"/>
    <property type="match status" value="1"/>
</dbReference>